<proteinExistence type="predicted"/>
<keyword evidence="2" id="KW-1185">Reference proteome</keyword>
<reference evidence="1 2" key="2">
    <citation type="submission" date="2020-03" db="EMBL/GenBank/DDBJ databases">
        <authorList>
            <person name="Ichikawa N."/>
            <person name="Kimura A."/>
            <person name="Kitahashi Y."/>
            <person name="Uohara A."/>
        </authorList>
    </citation>
    <scope>NUCLEOTIDE SEQUENCE [LARGE SCALE GENOMIC DNA]</scope>
    <source>
        <strain evidence="1 2">NBRC 108639</strain>
    </source>
</reference>
<gene>
    <name evidence="1" type="ORF">Phou_024920</name>
</gene>
<reference evidence="1 2" key="1">
    <citation type="submission" date="2020-03" db="EMBL/GenBank/DDBJ databases">
        <title>Whole genome shotgun sequence of Phytohabitans houttuyneae NBRC 108639.</title>
        <authorList>
            <person name="Komaki H."/>
            <person name="Tamura T."/>
        </authorList>
    </citation>
    <scope>NUCLEOTIDE SEQUENCE [LARGE SCALE GENOMIC DNA]</scope>
    <source>
        <strain evidence="1 2">NBRC 108639</strain>
    </source>
</reference>
<organism evidence="1 2">
    <name type="scientific">Phytohabitans houttuyneae</name>
    <dbReference type="NCBI Taxonomy" id="1076126"/>
    <lineage>
        <taxon>Bacteria</taxon>
        <taxon>Bacillati</taxon>
        <taxon>Actinomycetota</taxon>
        <taxon>Actinomycetes</taxon>
        <taxon>Micromonosporales</taxon>
        <taxon>Micromonosporaceae</taxon>
    </lineage>
</organism>
<name>A0A6V8JZS6_9ACTN</name>
<dbReference type="EMBL" id="BLPF01000001">
    <property type="protein sequence ID" value="GFJ78312.1"/>
    <property type="molecule type" value="Genomic_DNA"/>
</dbReference>
<protein>
    <submittedName>
        <fullName evidence="1">Uncharacterized protein</fullName>
    </submittedName>
</protein>
<accession>A0A6V8JZS6</accession>
<evidence type="ECO:0000313" key="1">
    <source>
        <dbReference type="EMBL" id="GFJ78312.1"/>
    </source>
</evidence>
<comment type="caution">
    <text evidence="1">The sequence shown here is derived from an EMBL/GenBank/DDBJ whole genome shotgun (WGS) entry which is preliminary data.</text>
</comment>
<dbReference type="AlphaFoldDB" id="A0A6V8JZS6"/>
<dbReference type="Proteomes" id="UP000482800">
    <property type="component" value="Unassembled WGS sequence"/>
</dbReference>
<sequence>MVRLGAVTPVPMVPGQLWLSMFDQPRTPRGYTLMLGRVVLRVVDDDGGSDPEASGVALVAGVPYVRGWADAEAAAELLRAELAAWGIGDRMRVHAQVSAGGVGVVELGWVSPEVARLLAGLLEQARVATPSRRRRADAA</sequence>
<evidence type="ECO:0000313" key="2">
    <source>
        <dbReference type="Proteomes" id="UP000482800"/>
    </source>
</evidence>